<name>A0A9N9IG58_9GLOM</name>
<evidence type="ECO:0000313" key="3">
    <source>
        <dbReference type="Proteomes" id="UP000789508"/>
    </source>
</evidence>
<feature type="region of interest" description="Disordered" evidence="1">
    <location>
        <begin position="1"/>
        <end position="44"/>
    </location>
</feature>
<accession>A0A9N9IG58</accession>
<feature type="compositionally biased region" description="Basic and acidic residues" evidence="1">
    <location>
        <begin position="1"/>
        <end position="21"/>
    </location>
</feature>
<gene>
    <name evidence="2" type="ORF">ALEPTO_LOCUS12705</name>
</gene>
<dbReference type="AlphaFoldDB" id="A0A9N9IG58"/>
<comment type="caution">
    <text evidence="2">The sequence shown here is derived from an EMBL/GenBank/DDBJ whole genome shotgun (WGS) entry which is preliminary data.</text>
</comment>
<proteinExistence type="predicted"/>
<reference evidence="2" key="1">
    <citation type="submission" date="2021-06" db="EMBL/GenBank/DDBJ databases">
        <authorList>
            <person name="Kallberg Y."/>
            <person name="Tangrot J."/>
            <person name="Rosling A."/>
        </authorList>
    </citation>
    <scope>NUCLEOTIDE SEQUENCE</scope>
    <source>
        <strain evidence="2">FL130A</strain>
    </source>
</reference>
<keyword evidence="3" id="KW-1185">Reference proteome</keyword>
<evidence type="ECO:0000313" key="2">
    <source>
        <dbReference type="EMBL" id="CAG8733519.1"/>
    </source>
</evidence>
<feature type="non-terminal residue" evidence="2">
    <location>
        <position position="1"/>
    </location>
</feature>
<evidence type="ECO:0000256" key="1">
    <source>
        <dbReference type="SAM" id="MobiDB-lite"/>
    </source>
</evidence>
<dbReference type="Proteomes" id="UP000789508">
    <property type="component" value="Unassembled WGS sequence"/>
</dbReference>
<feature type="compositionally biased region" description="Polar residues" evidence="1">
    <location>
        <begin position="23"/>
        <end position="32"/>
    </location>
</feature>
<protein>
    <submittedName>
        <fullName evidence="2">12831_t:CDS:1</fullName>
    </submittedName>
</protein>
<organism evidence="2 3">
    <name type="scientific">Ambispora leptoticha</name>
    <dbReference type="NCBI Taxonomy" id="144679"/>
    <lineage>
        <taxon>Eukaryota</taxon>
        <taxon>Fungi</taxon>
        <taxon>Fungi incertae sedis</taxon>
        <taxon>Mucoromycota</taxon>
        <taxon>Glomeromycotina</taxon>
        <taxon>Glomeromycetes</taxon>
        <taxon>Archaeosporales</taxon>
        <taxon>Ambisporaceae</taxon>
        <taxon>Ambispora</taxon>
    </lineage>
</organism>
<dbReference type="EMBL" id="CAJVPS010031609">
    <property type="protein sequence ID" value="CAG8733519.1"/>
    <property type="molecule type" value="Genomic_DNA"/>
</dbReference>
<sequence>RQNSKDHKHTDNKPDEKKLEEGSNVTLQNAKSNDAPAVKVTATS</sequence>